<comment type="caution">
    <text evidence="15">The sequence shown here is derived from an EMBL/GenBank/DDBJ whole genome shotgun (WGS) entry which is preliminary data.</text>
</comment>
<reference evidence="15 16" key="1">
    <citation type="journal article" date="2023" name="Hortic Res">
        <title>Pangenome of water caltrop reveals structural variations and asymmetric subgenome divergence after allopolyploidization.</title>
        <authorList>
            <person name="Zhang X."/>
            <person name="Chen Y."/>
            <person name="Wang L."/>
            <person name="Yuan Y."/>
            <person name="Fang M."/>
            <person name="Shi L."/>
            <person name="Lu R."/>
            <person name="Comes H.P."/>
            <person name="Ma Y."/>
            <person name="Chen Y."/>
            <person name="Huang G."/>
            <person name="Zhou Y."/>
            <person name="Zheng Z."/>
            <person name="Qiu Y."/>
        </authorList>
    </citation>
    <scope>NUCLEOTIDE SEQUENCE [LARGE SCALE GENOMIC DNA]</scope>
    <source>
        <strain evidence="15">F231</strain>
    </source>
</reference>
<feature type="region of interest" description="Disordered" evidence="13">
    <location>
        <begin position="207"/>
        <end position="367"/>
    </location>
</feature>
<keyword evidence="5" id="KW-0963">Cytoplasm</keyword>
<protein>
    <recommendedName>
        <fullName evidence="14">Btz domain-containing protein</fullName>
    </recommendedName>
</protein>
<dbReference type="InterPro" id="IPR044796">
    <property type="entry name" value="MLN51_plant"/>
</dbReference>
<dbReference type="GO" id="GO:0006417">
    <property type="term" value="P:regulation of translation"/>
    <property type="evidence" value="ECO:0007669"/>
    <property type="project" value="UniProtKB-KW"/>
</dbReference>
<evidence type="ECO:0000313" key="16">
    <source>
        <dbReference type="Proteomes" id="UP001346149"/>
    </source>
</evidence>
<keyword evidence="11" id="KW-0508">mRNA splicing</keyword>
<sequence length="678" mass="73540">MATAGDDDVEYESDPEEAKRSLVMRRRRVASDDEDSEAEVVAEQERERPDRVVSIHSDESDGQGGAADYDDGEEEYLEEEEEEIYNEEEELEDCEEVQLQDIEKEGVRNRVGEKQVAVAGVSENVSEDFVDGPLNCQINQEGEKKVKEPFAVPTAGAFYMHDDRFRDNAGGRHRRTFAGRRLWESKDERKWGHDKFEEMSMQERHYDERRNLRGHARGRGRGRGLGRGFGRANRSRAFDNHSYTTSTIDNNDYQAPVPRAVRGRGPRRYDNSFRKSSQGTASQNKLPTNSGESVQHDNHPDQSFTNSLNVDSDSARTRRNTIGSSLNSASPPFYPSGSSNREGGLSQKKGVQTGKSTRDNCIPSPDDNFSVAQSHTFQRGKNVVNSIGMEKLCIDDLVTAFPGKPLSSMQASSYGSTSSSSEHKQSRTQGKGAPPATGQVAYQSTFPQGLVNKASLPHQVHNRVQPSAQQIGQRPSGSPASPPKTAVSINSYDTGESEPAPESSKPKGTLVAKGRGSIQGGGRGSFIYGGAHVMGGGGPMGVGHGDQNFAATPAFLPVMQFGGQHSGGIGVPAVGMAFPGYVAQPQLGLGNSEMTWLPVLTGAPGALGTTYCSPYIAVDGSYNPPSTGQTTPGSTSKEGNMDKPTKESKLPQGTESINEEQGQRQNKARRYSEMNFGQ</sequence>
<evidence type="ECO:0000256" key="2">
    <source>
        <dbReference type="ARBA" id="ARBA00004496"/>
    </source>
</evidence>
<feature type="compositionally biased region" description="Polar residues" evidence="13">
    <location>
        <begin position="463"/>
        <end position="479"/>
    </location>
</feature>
<feature type="region of interest" description="Disordered" evidence="13">
    <location>
        <begin position="1"/>
        <end position="93"/>
    </location>
</feature>
<dbReference type="AlphaFoldDB" id="A0AAN7LK77"/>
<keyword evidence="8" id="KW-0810">Translation regulation</keyword>
<keyword evidence="10" id="KW-0866">Nonsense-mediated mRNA decay</keyword>
<dbReference type="PANTHER" id="PTHR46837:SF5">
    <property type="entry name" value="PROTEIN MLN51 HOMOLOG"/>
    <property type="match status" value="1"/>
</dbReference>
<gene>
    <name evidence="15" type="ORF">SAY86_003058</name>
</gene>
<keyword evidence="7" id="KW-0509">mRNA transport</keyword>
<feature type="region of interest" description="Disordered" evidence="13">
    <location>
        <begin position="463"/>
        <end position="516"/>
    </location>
</feature>
<feature type="compositionally biased region" description="Low complexity" evidence="13">
    <location>
        <begin position="408"/>
        <end position="420"/>
    </location>
</feature>
<dbReference type="GO" id="GO:0051028">
    <property type="term" value="P:mRNA transport"/>
    <property type="evidence" value="ECO:0007669"/>
    <property type="project" value="UniProtKB-KW"/>
</dbReference>
<feature type="compositionally biased region" description="Basic and acidic residues" evidence="13">
    <location>
        <begin position="639"/>
        <end position="649"/>
    </location>
</feature>
<evidence type="ECO:0000256" key="4">
    <source>
        <dbReference type="ARBA" id="ARBA00022448"/>
    </source>
</evidence>
<dbReference type="SMART" id="SM01044">
    <property type="entry name" value="Btz"/>
    <property type="match status" value="1"/>
</dbReference>
<evidence type="ECO:0000256" key="3">
    <source>
        <dbReference type="ARBA" id="ARBA00009548"/>
    </source>
</evidence>
<feature type="compositionally biased region" description="Polar residues" evidence="13">
    <location>
        <begin position="301"/>
        <end position="312"/>
    </location>
</feature>
<dbReference type="InterPro" id="IPR018545">
    <property type="entry name" value="Btz_dom"/>
</dbReference>
<evidence type="ECO:0000256" key="9">
    <source>
        <dbReference type="ARBA" id="ARBA00022884"/>
    </source>
</evidence>
<feature type="compositionally biased region" description="Polar residues" evidence="13">
    <location>
        <begin position="241"/>
        <end position="253"/>
    </location>
</feature>
<feature type="compositionally biased region" description="Low complexity" evidence="13">
    <location>
        <begin position="624"/>
        <end position="636"/>
    </location>
</feature>
<dbReference type="Pfam" id="PF09405">
    <property type="entry name" value="Btz"/>
    <property type="match status" value="1"/>
</dbReference>
<comment type="similarity">
    <text evidence="3">Belongs to the CASC3 family.</text>
</comment>
<accession>A0AAN7LK77</accession>
<feature type="compositionally biased region" description="Polar residues" evidence="13">
    <location>
        <begin position="651"/>
        <end position="665"/>
    </location>
</feature>
<feature type="compositionally biased region" description="Basic residues" evidence="13">
    <location>
        <begin position="212"/>
        <end position="224"/>
    </location>
</feature>
<keyword evidence="4" id="KW-0813">Transport</keyword>
<keyword evidence="6" id="KW-0507">mRNA processing</keyword>
<feature type="region of interest" description="Disordered" evidence="13">
    <location>
        <begin position="623"/>
        <end position="678"/>
    </location>
</feature>
<comment type="subcellular location">
    <subcellularLocation>
        <location evidence="2">Cytoplasm</location>
    </subcellularLocation>
    <subcellularLocation>
        <location evidence="1">Nucleus</location>
    </subcellularLocation>
</comment>
<feature type="domain" description="Btz" evidence="14">
    <location>
        <begin position="117"/>
        <end position="224"/>
    </location>
</feature>
<evidence type="ECO:0000256" key="13">
    <source>
        <dbReference type="SAM" id="MobiDB-lite"/>
    </source>
</evidence>
<dbReference type="EMBL" id="JAXQNO010000013">
    <property type="protein sequence ID" value="KAK4786369.1"/>
    <property type="molecule type" value="Genomic_DNA"/>
</dbReference>
<evidence type="ECO:0000259" key="14">
    <source>
        <dbReference type="SMART" id="SM01044"/>
    </source>
</evidence>
<dbReference type="GO" id="GO:0008380">
    <property type="term" value="P:RNA splicing"/>
    <property type="evidence" value="ECO:0007669"/>
    <property type="project" value="UniProtKB-KW"/>
</dbReference>
<dbReference type="GO" id="GO:0035145">
    <property type="term" value="C:exon-exon junction complex"/>
    <property type="evidence" value="ECO:0007669"/>
    <property type="project" value="InterPro"/>
</dbReference>
<evidence type="ECO:0000256" key="10">
    <source>
        <dbReference type="ARBA" id="ARBA00023161"/>
    </source>
</evidence>
<organism evidence="15 16">
    <name type="scientific">Trapa natans</name>
    <name type="common">Water chestnut</name>
    <dbReference type="NCBI Taxonomy" id="22666"/>
    <lineage>
        <taxon>Eukaryota</taxon>
        <taxon>Viridiplantae</taxon>
        <taxon>Streptophyta</taxon>
        <taxon>Embryophyta</taxon>
        <taxon>Tracheophyta</taxon>
        <taxon>Spermatophyta</taxon>
        <taxon>Magnoliopsida</taxon>
        <taxon>eudicotyledons</taxon>
        <taxon>Gunneridae</taxon>
        <taxon>Pentapetalae</taxon>
        <taxon>rosids</taxon>
        <taxon>malvids</taxon>
        <taxon>Myrtales</taxon>
        <taxon>Lythraceae</taxon>
        <taxon>Trapa</taxon>
    </lineage>
</organism>
<evidence type="ECO:0000256" key="11">
    <source>
        <dbReference type="ARBA" id="ARBA00023187"/>
    </source>
</evidence>
<keyword evidence="12" id="KW-0539">Nucleus</keyword>
<feature type="compositionally biased region" description="Polar residues" evidence="13">
    <location>
        <begin position="320"/>
        <end position="341"/>
    </location>
</feature>
<evidence type="ECO:0000256" key="6">
    <source>
        <dbReference type="ARBA" id="ARBA00022664"/>
    </source>
</evidence>
<evidence type="ECO:0000256" key="7">
    <source>
        <dbReference type="ARBA" id="ARBA00022816"/>
    </source>
</evidence>
<feature type="compositionally biased region" description="Acidic residues" evidence="13">
    <location>
        <begin position="32"/>
        <end position="42"/>
    </location>
</feature>
<keyword evidence="9" id="KW-0694">RNA-binding</keyword>
<name>A0AAN7LK77_TRANT</name>
<evidence type="ECO:0000256" key="12">
    <source>
        <dbReference type="ARBA" id="ARBA00023242"/>
    </source>
</evidence>
<evidence type="ECO:0000256" key="8">
    <source>
        <dbReference type="ARBA" id="ARBA00022845"/>
    </source>
</evidence>
<dbReference type="GO" id="GO:0006397">
    <property type="term" value="P:mRNA processing"/>
    <property type="evidence" value="ECO:0007669"/>
    <property type="project" value="UniProtKB-KW"/>
</dbReference>
<feature type="compositionally biased region" description="Basic and acidic residues" evidence="13">
    <location>
        <begin position="43"/>
        <end position="59"/>
    </location>
</feature>
<evidence type="ECO:0000313" key="15">
    <source>
        <dbReference type="EMBL" id="KAK4786369.1"/>
    </source>
</evidence>
<dbReference type="Proteomes" id="UP001346149">
    <property type="component" value="Unassembled WGS sequence"/>
</dbReference>
<dbReference type="PANTHER" id="PTHR46837">
    <property type="entry name" value="PROTEIN MLN51 HOMOLOG"/>
    <property type="match status" value="1"/>
</dbReference>
<dbReference type="GO" id="GO:0005737">
    <property type="term" value="C:cytoplasm"/>
    <property type="evidence" value="ECO:0007669"/>
    <property type="project" value="UniProtKB-SubCell"/>
</dbReference>
<dbReference type="GO" id="GO:0000184">
    <property type="term" value="P:nuclear-transcribed mRNA catabolic process, nonsense-mediated decay"/>
    <property type="evidence" value="ECO:0007669"/>
    <property type="project" value="UniProtKB-KW"/>
</dbReference>
<feature type="compositionally biased region" description="Acidic residues" evidence="13">
    <location>
        <begin position="1"/>
        <end position="15"/>
    </location>
</feature>
<evidence type="ECO:0000256" key="5">
    <source>
        <dbReference type="ARBA" id="ARBA00022490"/>
    </source>
</evidence>
<feature type="region of interest" description="Disordered" evidence="13">
    <location>
        <begin position="408"/>
        <end position="440"/>
    </location>
</feature>
<evidence type="ECO:0000256" key="1">
    <source>
        <dbReference type="ARBA" id="ARBA00004123"/>
    </source>
</evidence>
<feature type="compositionally biased region" description="Polar residues" evidence="13">
    <location>
        <begin position="274"/>
        <end position="293"/>
    </location>
</feature>
<feature type="compositionally biased region" description="Acidic residues" evidence="13">
    <location>
        <begin position="68"/>
        <end position="93"/>
    </location>
</feature>
<proteinExistence type="inferred from homology"/>
<keyword evidence="16" id="KW-1185">Reference proteome</keyword>
<dbReference type="GO" id="GO:0003729">
    <property type="term" value="F:mRNA binding"/>
    <property type="evidence" value="ECO:0007669"/>
    <property type="project" value="InterPro"/>
</dbReference>